<feature type="transmembrane region" description="Helical" evidence="1">
    <location>
        <begin position="151"/>
        <end position="168"/>
    </location>
</feature>
<keyword evidence="1" id="KW-0812">Transmembrane</keyword>
<proteinExistence type="predicted"/>
<dbReference type="Pfam" id="PF19830">
    <property type="entry name" value="DUF6311"/>
    <property type="match status" value="1"/>
</dbReference>
<feature type="transmembrane region" description="Helical" evidence="1">
    <location>
        <begin position="377"/>
        <end position="400"/>
    </location>
</feature>
<keyword evidence="1" id="KW-0472">Membrane</keyword>
<feature type="transmembrane region" description="Helical" evidence="1">
    <location>
        <begin position="100"/>
        <end position="120"/>
    </location>
</feature>
<evidence type="ECO:0000256" key="1">
    <source>
        <dbReference type="SAM" id="Phobius"/>
    </source>
</evidence>
<dbReference type="RefSeq" id="WP_394821072.1">
    <property type="nucleotide sequence ID" value="NZ_CP089984.1"/>
</dbReference>
<feature type="transmembrane region" description="Helical" evidence="1">
    <location>
        <begin position="238"/>
        <end position="258"/>
    </location>
</feature>
<feature type="transmembrane region" description="Helical" evidence="1">
    <location>
        <begin position="7"/>
        <end position="27"/>
    </location>
</feature>
<feature type="transmembrane region" description="Helical" evidence="1">
    <location>
        <begin position="321"/>
        <end position="340"/>
    </location>
</feature>
<feature type="transmembrane region" description="Helical" evidence="1">
    <location>
        <begin position="212"/>
        <end position="231"/>
    </location>
</feature>
<keyword evidence="1" id="KW-1133">Transmembrane helix</keyword>
<dbReference type="EMBL" id="CP089984">
    <property type="protein sequence ID" value="WXB11452.1"/>
    <property type="molecule type" value="Genomic_DNA"/>
</dbReference>
<accession>A0ABZ2LKH7</accession>
<feature type="transmembrane region" description="Helical" evidence="1">
    <location>
        <begin position="127"/>
        <end position="145"/>
    </location>
</feature>
<dbReference type="Proteomes" id="UP001370348">
    <property type="component" value="Chromosome"/>
</dbReference>
<organism evidence="3 4">
    <name type="scientific">Pendulispora albinea</name>
    <dbReference type="NCBI Taxonomy" id="2741071"/>
    <lineage>
        <taxon>Bacteria</taxon>
        <taxon>Pseudomonadati</taxon>
        <taxon>Myxococcota</taxon>
        <taxon>Myxococcia</taxon>
        <taxon>Myxococcales</taxon>
        <taxon>Sorangiineae</taxon>
        <taxon>Pendulisporaceae</taxon>
        <taxon>Pendulispora</taxon>
    </lineage>
</organism>
<sequence>MLRRPALGYLFAAMLSIAICAGFYELWRLDPNVSIYLPQEDFGFFLAVIFKGTIDNDWYSFNPYIGAPTGLDAHDFPIPDLLFLLWIKAAALFTKNPFRIANWTIVLGFPLVTVPTLFVLRRLGLRYSIALVASLLFTFLSFHHARVSGHLTLAGGYFTVPLAMLVALEIFRGKPILLEKGTSWWRPRWVVGSRPSRFALGVALLVGFTGTMYFPFFSAFGVLVAGAVGTWRRRELEPVVRGALVAFVVTVAFAINVAPNLRYFHEHGRVAAAGRSPGESEVYGLKLTELLFPISGHRLVPFRKFKHRYDLEAPLINENKSAYLGIIGGLGFLYLVGTVLRGERGRGGGAREEEPESAAAGAVDDPEVMQGLRILNLAMFVLGTIGGLGAMIAFLIFPSIRGYNRVSVYCAFFSLTAIAFLLERAVRRFSRHGLAIRLLPIGLTVALVLGLFDQTPVLGFDYELSKQHFLNDEKLAHDIEASLPPGSSVFQLPYIPFPENGRVQKLEDYELFRPYLHATSTRWSYGAMRGRRGDQWNKDMAAQPVPEMIESLVLAGFAGVHVSRDAYADHGAAIEAALSGVLGAPTVVSPHGDASFFPLKARRESLLAQLGQGAFDLRASEVKDRIFLGWLDGYYPFENGPEGTWTWGGATSHFVIENPSNATRKVTFDVLVRAVDPAMSVRIEGDLFREELHPGRDGFHLVKTLDVPSGQHLFRVVGSGKPENAAPNDSRDIHVAMYNPRVTPVATSTSEGQQRK</sequence>
<feature type="domain" description="DUF6311" evidence="2">
    <location>
        <begin position="82"/>
        <end position="343"/>
    </location>
</feature>
<dbReference type="InterPro" id="IPR046278">
    <property type="entry name" value="DUF6311"/>
</dbReference>
<evidence type="ECO:0000313" key="4">
    <source>
        <dbReference type="Proteomes" id="UP001370348"/>
    </source>
</evidence>
<feature type="transmembrane region" description="Helical" evidence="1">
    <location>
        <begin position="406"/>
        <end position="422"/>
    </location>
</feature>
<reference evidence="3 4" key="1">
    <citation type="submission" date="2021-12" db="EMBL/GenBank/DDBJ databases">
        <title>Discovery of the Pendulisporaceae a myxobacterial family with distinct sporulation behavior and unique specialized metabolism.</title>
        <authorList>
            <person name="Garcia R."/>
            <person name="Popoff A."/>
            <person name="Bader C.D."/>
            <person name="Loehr J."/>
            <person name="Walesch S."/>
            <person name="Walt C."/>
            <person name="Boldt J."/>
            <person name="Bunk B."/>
            <person name="Haeckl F.J.F.P.J."/>
            <person name="Gunesch A.P."/>
            <person name="Birkelbach J."/>
            <person name="Nuebel U."/>
            <person name="Pietschmann T."/>
            <person name="Bach T."/>
            <person name="Mueller R."/>
        </authorList>
    </citation>
    <scope>NUCLEOTIDE SEQUENCE [LARGE SCALE GENOMIC DNA]</scope>
    <source>
        <strain evidence="3 4">MSr11954</strain>
    </source>
</reference>
<name>A0ABZ2LKH7_9BACT</name>
<evidence type="ECO:0000313" key="3">
    <source>
        <dbReference type="EMBL" id="WXB11452.1"/>
    </source>
</evidence>
<keyword evidence="4" id="KW-1185">Reference proteome</keyword>
<feature type="transmembrane region" description="Helical" evidence="1">
    <location>
        <begin position="434"/>
        <end position="452"/>
    </location>
</feature>
<gene>
    <name evidence="3" type="ORF">LZC94_26750</name>
</gene>
<evidence type="ECO:0000259" key="2">
    <source>
        <dbReference type="Pfam" id="PF19830"/>
    </source>
</evidence>
<protein>
    <recommendedName>
        <fullName evidence="2">DUF6311 domain-containing protein</fullName>
    </recommendedName>
</protein>